<dbReference type="PRINTS" id="PR01231">
    <property type="entry name" value="HCO3TRNSPORT"/>
</dbReference>
<keyword evidence="7 9" id="KW-0406">Ion transport</keyword>
<sequence length="790" mass="87585">MCICFSASLCVACAFLTGAIPFHLNLTCSPLGSEKPRGLMKSASNVSINRNTSATDLNDIHHNISFMRKIPSGAEASNILVGEVDFLDKTLSAFIRLNSAAILGDLTEVPVPTRFLFLLLGPSTGTAGYHEIGRAMATLMSDEVFHEVAYRARNRSHLLAGVDEFLDAVTDRTAGCDPLAGPQEAPPTGEADGSGLARTGVLFGGLKNDIKRKAPWYWSDFKDALAMQCIASWIFLYFACLSPIITFGGLLSEATGKNMAAMESLVSGFVCGMGYGFFSGQPLTILGSTGPVLVFETIVFDFCGTMGWDYMSFRFWIGTWIAIILMILVAIDASALVCYITRFTEENFATLIAFIFIYKAVENVLAIGKKYPINTSGSTDFNFNCSCWVNDSVTSQYPEIANSTAVNQTLCLQLDGVLSPGCFTPQYAPDVFLMSILLFLGTFLISVHLKDFKNALFFPSKVRQFISDFAVIIAIMAMTLLDFKVGIPTPKLEVPHEFKPTLPDRGWVIHPFNHNPFYSVFLAIPPALLGTILIFMDQQITSVIINRKEYKLKKGCGYHLDLFVLSILIEICSLMGLPWFVAATVLSINHVNSLKLESECAAPGDKPQFLGVREQRVTHILIFLSIGLSVFLTPMLGHIPMPVLFGVFLYMGVASLKGLQFFDRILIMFMPNKYQPDYMFLRQVPLKKVHIFTIIQITCLACLWMIKSFSQTSILFPLMLVVMIGIRKSLECIFTQREMKILDDVMPEMTKRHQLENAEVGIGAKVGRFILGPKLEREKEYIKCVQVAKE</sequence>
<feature type="transmembrane region" description="Helical" evidence="9">
    <location>
        <begin position="348"/>
        <end position="368"/>
    </location>
</feature>
<evidence type="ECO:0000256" key="1">
    <source>
        <dbReference type="ARBA" id="ARBA00004651"/>
    </source>
</evidence>
<proteinExistence type="inferred from homology"/>
<evidence type="ECO:0000256" key="6">
    <source>
        <dbReference type="ARBA" id="ARBA00022989"/>
    </source>
</evidence>
<feature type="transmembrane region" description="Helical" evidence="9">
    <location>
        <begin position="230"/>
        <end position="252"/>
    </location>
</feature>
<keyword evidence="10" id="KW-0732">Signal</keyword>
<dbReference type="PANTHER" id="PTHR11453:SF36">
    <property type="entry name" value="ANION EXCHANGE PROTEIN"/>
    <property type="match status" value="1"/>
</dbReference>
<dbReference type="PANTHER" id="PTHR11453">
    <property type="entry name" value="ANION EXCHANGE PROTEIN"/>
    <property type="match status" value="1"/>
</dbReference>
<evidence type="ECO:0000313" key="13">
    <source>
        <dbReference type="EMBL" id="KAJ8939674.1"/>
    </source>
</evidence>
<dbReference type="GO" id="GO:0005886">
    <property type="term" value="C:plasma membrane"/>
    <property type="evidence" value="ECO:0007669"/>
    <property type="project" value="UniProtKB-SubCell"/>
</dbReference>
<evidence type="ECO:0000256" key="5">
    <source>
        <dbReference type="ARBA" id="ARBA00022692"/>
    </source>
</evidence>
<feature type="domain" description="Band 3 cytoplasmic" evidence="12">
    <location>
        <begin position="50"/>
        <end position="170"/>
    </location>
</feature>
<dbReference type="EMBL" id="JAPWTK010000474">
    <property type="protein sequence ID" value="KAJ8939674.1"/>
    <property type="molecule type" value="Genomic_DNA"/>
</dbReference>
<feature type="transmembrane region" description="Helical" evidence="9">
    <location>
        <begin position="517"/>
        <end position="536"/>
    </location>
</feature>
<dbReference type="InterPro" id="IPR016152">
    <property type="entry name" value="PTrfase/Anion_transptr"/>
</dbReference>
<keyword evidence="5 9" id="KW-0812">Transmembrane</keyword>
<feature type="transmembrane region" description="Helical" evidence="9">
    <location>
        <begin position="557"/>
        <end position="581"/>
    </location>
</feature>
<feature type="transmembrane region" description="Helical" evidence="9">
    <location>
        <begin position="259"/>
        <end position="278"/>
    </location>
</feature>
<keyword evidence="14" id="KW-1185">Reference proteome</keyword>
<protein>
    <recommendedName>
        <fullName evidence="9">Anion exchange protein</fullName>
    </recommendedName>
</protein>
<dbReference type="Proteomes" id="UP001162162">
    <property type="component" value="Unassembled WGS sequence"/>
</dbReference>
<dbReference type="GO" id="GO:0008510">
    <property type="term" value="F:sodium:bicarbonate symporter activity"/>
    <property type="evidence" value="ECO:0007669"/>
    <property type="project" value="TreeGrafter"/>
</dbReference>
<dbReference type="InterPro" id="IPR011531">
    <property type="entry name" value="HCO3_transpt-like_TM_dom"/>
</dbReference>
<comment type="caution">
    <text evidence="13">The sequence shown here is derived from an EMBL/GenBank/DDBJ whole genome shotgun (WGS) entry which is preliminary data.</text>
</comment>
<dbReference type="InterPro" id="IPR013769">
    <property type="entry name" value="Band3_cytoplasmic_dom"/>
</dbReference>
<dbReference type="Pfam" id="PF00955">
    <property type="entry name" value="HCO3_cotransp"/>
    <property type="match status" value="1"/>
</dbReference>
<feature type="transmembrane region" description="Helical" evidence="9">
    <location>
        <begin position="431"/>
        <end position="449"/>
    </location>
</feature>
<evidence type="ECO:0000256" key="9">
    <source>
        <dbReference type="RuleBase" id="RU362035"/>
    </source>
</evidence>
<feature type="transmembrane region" description="Helical" evidence="9">
    <location>
        <begin position="617"/>
        <end position="636"/>
    </location>
</feature>
<feature type="transmembrane region" description="Helical" evidence="9">
    <location>
        <begin position="469"/>
        <end position="487"/>
    </location>
</feature>
<feature type="signal peptide" evidence="10">
    <location>
        <begin position="1"/>
        <end position="19"/>
    </location>
</feature>
<dbReference type="GO" id="GO:0051453">
    <property type="term" value="P:regulation of intracellular pH"/>
    <property type="evidence" value="ECO:0007669"/>
    <property type="project" value="TreeGrafter"/>
</dbReference>
<evidence type="ECO:0000259" key="11">
    <source>
        <dbReference type="Pfam" id="PF00955"/>
    </source>
</evidence>
<dbReference type="NCBIfam" id="TIGR00834">
    <property type="entry name" value="ae"/>
    <property type="match status" value="1"/>
</dbReference>
<evidence type="ECO:0000313" key="14">
    <source>
        <dbReference type="Proteomes" id="UP001162162"/>
    </source>
</evidence>
<evidence type="ECO:0000256" key="10">
    <source>
        <dbReference type="SAM" id="SignalP"/>
    </source>
</evidence>
<evidence type="ECO:0000256" key="2">
    <source>
        <dbReference type="ARBA" id="ARBA00010993"/>
    </source>
</evidence>
<dbReference type="AlphaFoldDB" id="A0AAV8XMC5"/>
<dbReference type="InterPro" id="IPR003020">
    <property type="entry name" value="HCO3_transpt_euk"/>
</dbReference>
<comment type="similarity">
    <text evidence="2 9">Belongs to the anion exchanger (TC 2.A.31) family.</text>
</comment>
<keyword evidence="3 9" id="KW-0813">Transport</keyword>
<dbReference type="Gene3D" id="1.10.287.570">
    <property type="entry name" value="Helical hairpin bin"/>
    <property type="match status" value="1"/>
</dbReference>
<organism evidence="13 14">
    <name type="scientific">Aromia moschata</name>
    <dbReference type="NCBI Taxonomy" id="1265417"/>
    <lineage>
        <taxon>Eukaryota</taxon>
        <taxon>Metazoa</taxon>
        <taxon>Ecdysozoa</taxon>
        <taxon>Arthropoda</taxon>
        <taxon>Hexapoda</taxon>
        <taxon>Insecta</taxon>
        <taxon>Pterygota</taxon>
        <taxon>Neoptera</taxon>
        <taxon>Endopterygota</taxon>
        <taxon>Coleoptera</taxon>
        <taxon>Polyphaga</taxon>
        <taxon>Cucujiformia</taxon>
        <taxon>Chrysomeloidea</taxon>
        <taxon>Cerambycidae</taxon>
        <taxon>Cerambycinae</taxon>
        <taxon>Callichromatini</taxon>
        <taxon>Aromia</taxon>
    </lineage>
</organism>
<dbReference type="GO" id="GO:0008509">
    <property type="term" value="F:monoatomic anion transmembrane transporter activity"/>
    <property type="evidence" value="ECO:0007669"/>
    <property type="project" value="InterPro"/>
</dbReference>
<feature type="domain" description="Bicarbonate transporter-like transmembrane" evidence="11">
    <location>
        <begin position="202"/>
        <end position="747"/>
    </location>
</feature>
<evidence type="ECO:0000259" key="12">
    <source>
        <dbReference type="Pfam" id="PF07565"/>
    </source>
</evidence>
<evidence type="ECO:0000256" key="3">
    <source>
        <dbReference type="ARBA" id="ARBA00022448"/>
    </source>
</evidence>
<dbReference type="Gene3D" id="3.40.930.10">
    <property type="entry name" value="Mannitol-specific EII, Chain A"/>
    <property type="match status" value="1"/>
</dbReference>
<dbReference type="GO" id="GO:0005452">
    <property type="term" value="F:solute:inorganic anion antiporter activity"/>
    <property type="evidence" value="ECO:0007669"/>
    <property type="project" value="InterPro"/>
</dbReference>
<keyword evidence="4" id="KW-1003">Cell membrane</keyword>
<name>A0AAV8XMC5_9CUCU</name>
<comment type="subcellular location">
    <subcellularLocation>
        <location evidence="1">Cell membrane</location>
        <topology evidence="1">Multi-pass membrane protein</topology>
    </subcellularLocation>
    <subcellularLocation>
        <location evidence="9">Membrane</location>
        <topology evidence="9">Multi-pass membrane protein</topology>
    </subcellularLocation>
</comment>
<feature type="chain" id="PRO_5043361804" description="Anion exchange protein" evidence="10">
    <location>
        <begin position="20"/>
        <end position="790"/>
    </location>
</feature>
<keyword evidence="6 9" id="KW-1133">Transmembrane helix</keyword>
<evidence type="ECO:0000256" key="7">
    <source>
        <dbReference type="ARBA" id="ARBA00023065"/>
    </source>
</evidence>
<evidence type="ECO:0000256" key="8">
    <source>
        <dbReference type="ARBA" id="ARBA00023136"/>
    </source>
</evidence>
<keyword evidence="8 9" id="KW-0472">Membrane</keyword>
<evidence type="ECO:0000256" key="4">
    <source>
        <dbReference type="ARBA" id="ARBA00022475"/>
    </source>
</evidence>
<dbReference type="SUPFAM" id="SSF55804">
    <property type="entry name" value="Phoshotransferase/anion transport protein"/>
    <property type="match status" value="1"/>
</dbReference>
<dbReference type="FunFam" id="1.10.287.570:FF:000001">
    <property type="entry name" value="Anion exchange protein"/>
    <property type="match status" value="1"/>
</dbReference>
<accession>A0AAV8XMC5</accession>
<dbReference type="Pfam" id="PF07565">
    <property type="entry name" value="Band_3_cyto"/>
    <property type="match status" value="1"/>
</dbReference>
<feature type="transmembrane region" description="Helical" evidence="9">
    <location>
        <begin position="643"/>
        <end position="669"/>
    </location>
</feature>
<gene>
    <name evidence="13" type="ORF">NQ318_016618</name>
</gene>
<feature type="transmembrane region" description="Helical" evidence="9">
    <location>
        <begin position="315"/>
        <end position="341"/>
    </location>
</feature>
<feature type="transmembrane region" description="Helical" evidence="9">
    <location>
        <begin position="689"/>
        <end position="706"/>
    </location>
</feature>
<reference evidence="13" key="1">
    <citation type="journal article" date="2023" name="Insect Mol. Biol.">
        <title>Genome sequencing provides insights into the evolution of gene families encoding plant cell wall-degrading enzymes in longhorned beetles.</title>
        <authorList>
            <person name="Shin N.R."/>
            <person name="Okamura Y."/>
            <person name="Kirsch R."/>
            <person name="Pauchet Y."/>
        </authorList>
    </citation>
    <scope>NUCLEOTIDE SEQUENCE</scope>
    <source>
        <strain evidence="13">AMC_N1</strain>
    </source>
</reference>